<dbReference type="AlphaFoldDB" id="E2ADC2"/>
<dbReference type="Proteomes" id="UP000000311">
    <property type="component" value="Unassembled WGS sequence"/>
</dbReference>
<dbReference type="EMBL" id="GL438749">
    <property type="protein sequence ID" value="EFN68538.1"/>
    <property type="molecule type" value="Genomic_DNA"/>
</dbReference>
<reference evidence="1 2" key="1">
    <citation type="journal article" date="2010" name="Science">
        <title>Genomic comparison of the ants Camponotus floridanus and Harpegnathos saltator.</title>
        <authorList>
            <person name="Bonasio R."/>
            <person name="Zhang G."/>
            <person name="Ye C."/>
            <person name="Mutti N.S."/>
            <person name="Fang X."/>
            <person name="Qin N."/>
            <person name="Donahue G."/>
            <person name="Yang P."/>
            <person name="Li Q."/>
            <person name="Li C."/>
            <person name="Zhang P."/>
            <person name="Huang Z."/>
            <person name="Berger S.L."/>
            <person name="Reinberg D."/>
            <person name="Wang J."/>
            <person name="Liebig J."/>
        </authorList>
    </citation>
    <scope>NUCLEOTIDE SEQUENCE [LARGE SCALE GENOMIC DNA]</scope>
    <source>
        <strain evidence="2">C129</strain>
    </source>
</reference>
<proteinExistence type="predicted"/>
<keyword evidence="2" id="KW-1185">Reference proteome</keyword>
<accession>E2ADC2</accession>
<protein>
    <submittedName>
        <fullName evidence="1">Uncharacterized protein</fullName>
    </submittedName>
</protein>
<evidence type="ECO:0000313" key="1">
    <source>
        <dbReference type="EMBL" id="EFN68538.1"/>
    </source>
</evidence>
<name>E2ADC2_CAMFO</name>
<organism evidence="2">
    <name type="scientific">Camponotus floridanus</name>
    <name type="common">Florida carpenter ant</name>
    <dbReference type="NCBI Taxonomy" id="104421"/>
    <lineage>
        <taxon>Eukaryota</taxon>
        <taxon>Metazoa</taxon>
        <taxon>Ecdysozoa</taxon>
        <taxon>Arthropoda</taxon>
        <taxon>Hexapoda</taxon>
        <taxon>Insecta</taxon>
        <taxon>Pterygota</taxon>
        <taxon>Neoptera</taxon>
        <taxon>Endopterygota</taxon>
        <taxon>Hymenoptera</taxon>
        <taxon>Apocrita</taxon>
        <taxon>Aculeata</taxon>
        <taxon>Formicoidea</taxon>
        <taxon>Formicidae</taxon>
        <taxon>Formicinae</taxon>
        <taxon>Camponotus</taxon>
    </lineage>
</organism>
<evidence type="ECO:0000313" key="2">
    <source>
        <dbReference type="Proteomes" id="UP000000311"/>
    </source>
</evidence>
<gene>
    <name evidence="1" type="ORF">EAG_07138</name>
</gene>
<sequence>MLASQVYHRSEKPWFFSEGLSLTSVCTSPLLSRELRTNASPVFLREHLEQQVFRSPLGRLGILPLSQADRERQSPGLLCFRSGGSDGSKECVRKPPPFEYLEASDITRLRA</sequence>
<dbReference type="InParanoid" id="E2ADC2"/>